<evidence type="ECO:0000256" key="2">
    <source>
        <dbReference type="ARBA" id="ARBA00022801"/>
    </source>
</evidence>
<keyword evidence="2" id="KW-0378">Hydrolase</keyword>
<gene>
    <name evidence="4" type="ORF">GCM10009668_20670</name>
</gene>
<dbReference type="Proteomes" id="UP001501581">
    <property type="component" value="Unassembled WGS sequence"/>
</dbReference>
<comment type="caution">
    <text evidence="4">The sequence shown here is derived from an EMBL/GenBank/DDBJ whole genome shotgun (WGS) entry which is preliminary data.</text>
</comment>
<dbReference type="PANTHER" id="PTHR10655">
    <property type="entry name" value="LYSOPHOSPHOLIPASE-RELATED"/>
    <property type="match status" value="1"/>
</dbReference>
<organism evidence="4 5">
    <name type="scientific">Nocardioides dubius</name>
    <dbReference type="NCBI Taxonomy" id="317019"/>
    <lineage>
        <taxon>Bacteria</taxon>
        <taxon>Bacillati</taxon>
        <taxon>Actinomycetota</taxon>
        <taxon>Actinomycetes</taxon>
        <taxon>Propionibacteriales</taxon>
        <taxon>Nocardioidaceae</taxon>
        <taxon>Nocardioides</taxon>
    </lineage>
</organism>
<dbReference type="InterPro" id="IPR050565">
    <property type="entry name" value="LYPA1-2/EST-like"/>
</dbReference>
<keyword evidence="5" id="KW-1185">Reference proteome</keyword>
<feature type="domain" description="Phospholipase/carboxylesterase/thioesterase" evidence="3">
    <location>
        <begin position="12"/>
        <end position="190"/>
    </location>
</feature>
<dbReference type="PANTHER" id="PTHR10655:SF17">
    <property type="entry name" value="LYSOPHOSPHOLIPASE-LIKE PROTEIN 1"/>
    <property type="match status" value="1"/>
</dbReference>
<evidence type="ECO:0000313" key="4">
    <source>
        <dbReference type="EMBL" id="GAA1102088.1"/>
    </source>
</evidence>
<dbReference type="SUPFAM" id="SSF53474">
    <property type="entry name" value="alpha/beta-Hydrolases"/>
    <property type="match status" value="1"/>
</dbReference>
<dbReference type="InterPro" id="IPR029058">
    <property type="entry name" value="AB_hydrolase_fold"/>
</dbReference>
<dbReference type="InterPro" id="IPR003140">
    <property type="entry name" value="PLipase/COase/thioEstase"/>
</dbReference>
<reference evidence="4 5" key="1">
    <citation type="journal article" date="2019" name="Int. J. Syst. Evol. Microbiol.">
        <title>The Global Catalogue of Microorganisms (GCM) 10K type strain sequencing project: providing services to taxonomists for standard genome sequencing and annotation.</title>
        <authorList>
            <consortium name="The Broad Institute Genomics Platform"/>
            <consortium name="The Broad Institute Genome Sequencing Center for Infectious Disease"/>
            <person name="Wu L."/>
            <person name="Ma J."/>
        </authorList>
    </citation>
    <scope>NUCLEOTIDE SEQUENCE [LARGE SCALE GENOMIC DNA]</scope>
    <source>
        <strain evidence="4 5">JCM 13008</strain>
    </source>
</reference>
<dbReference type="EMBL" id="BAAALG010000008">
    <property type="protein sequence ID" value="GAA1102088.1"/>
    <property type="molecule type" value="Genomic_DNA"/>
</dbReference>
<evidence type="ECO:0000259" key="3">
    <source>
        <dbReference type="Pfam" id="PF02230"/>
    </source>
</evidence>
<protein>
    <recommendedName>
        <fullName evidence="3">Phospholipase/carboxylesterase/thioesterase domain-containing protein</fullName>
    </recommendedName>
</protein>
<comment type="similarity">
    <text evidence="1">Belongs to the AB hydrolase superfamily. AB hydrolase 2 family.</text>
</comment>
<name>A0ABN1TTY2_9ACTN</name>
<evidence type="ECO:0000313" key="5">
    <source>
        <dbReference type="Proteomes" id="UP001501581"/>
    </source>
</evidence>
<dbReference type="Gene3D" id="3.40.50.1820">
    <property type="entry name" value="alpha/beta hydrolase"/>
    <property type="match status" value="1"/>
</dbReference>
<dbReference type="Pfam" id="PF02230">
    <property type="entry name" value="Abhydrolase_2"/>
    <property type="match status" value="1"/>
</dbReference>
<evidence type="ECO:0000256" key="1">
    <source>
        <dbReference type="ARBA" id="ARBA00006499"/>
    </source>
</evidence>
<dbReference type="RefSeq" id="WP_343994042.1">
    <property type="nucleotide sequence ID" value="NZ_BAAALG010000008.1"/>
</dbReference>
<sequence>MSQQPPVIVTAGSAEPDAPLVVCLHGIGQDEGALKQVADAGPAELGYVFVRGPVAINGGYNWFDLNPDASMRRDTLLEARAWFRSWLDAFAPAPRPVVMVGFSAGAAFAAGVVGDEPSRFAGAALLSGSLPWFEGPEVAPGRWDGVPVFLARSERDRIIPVELTEQTRRYLVAESGAVVTERHDPDGHEVTMQTATELGAWLARTTSVLRG</sequence>
<accession>A0ABN1TTY2</accession>
<proteinExistence type="inferred from homology"/>